<dbReference type="InterPro" id="IPR027383">
    <property type="entry name" value="Znf_put"/>
</dbReference>
<keyword evidence="1" id="KW-0805">Transcription regulation</keyword>
<dbReference type="Proteomes" id="UP000184388">
    <property type="component" value="Unassembled WGS sequence"/>
</dbReference>
<evidence type="ECO:0000313" key="5">
    <source>
        <dbReference type="EMBL" id="SHM32914.1"/>
    </source>
</evidence>
<protein>
    <submittedName>
        <fullName evidence="5">Zinc-finger</fullName>
    </submittedName>
</protein>
<dbReference type="AlphaFoldDB" id="A0A9X8MYQ0"/>
<dbReference type="Gene3D" id="1.10.10.1320">
    <property type="entry name" value="Anti-sigma factor, zinc-finger domain"/>
    <property type="match status" value="1"/>
</dbReference>
<feature type="region of interest" description="Disordered" evidence="3">
    <location>
        <begin position="1"/>
        <end position="82"/>
    </location>
</feature>
<keyword evidence="5" id="KW-0479">Metal-binding</keyword>
<keyword evidence="5" id="KW-0863">Zinc-finger</keyword>
<keyword evidence="2" id="KW-0804">Transcription</keyword>
<organism evidence="5 6">
    <name type="scientific">Streptomyces yunnanensis</name>
    <dbReference type="NCBI Taxonomy" id="156453"/>
    <lineage>
        <taxon>Bacteria</taxon>
        <taxon>Bacillati</taxon>
        <taxon>Actinomycetota</taxon>
        <taxon>Actinomycetes</taxon>
        <taxon>Kitasatosporales</taxon>
        <taxon>Streptomycetaceae</taxon>
        <taxon>Streptomyces</taxon>
    </lineage>
</organism>
<dbReference type="SUPFAM" id="SSF109854">
    <property type="entry name" value="DinB/YfiT-like putative metalloenzymes"/>
    <property type="match status" value="1"/>
</dbReference>
<sequence length="447" mass="47826">MRGPDEWDGRERSGGPGERPRIPSPRPAAEDHGPLPDLPPVPHRRPSPVPAPTPPHHAPAEYESDDDPVTGDDTGPPPAAPSHKVLKSLLGAWALAACSSEETTAVEAHLTDCAACAEEALRLRDAVGLLHPADSLDLDPLLRSRVLEGCLGRRPPRIPVPEWAMPFDAEAAKLDALLRDMGESEWRAPVRLRWFDGREPVERDTTVAGVIGHLMAVDGMVATSLGLPDPLGPAAPEHPGPRRRTEAYWRTLGEDPDPRAPHDPWREQSQALIRTASFAGGGVAELSVPYGKFDLALRDAFLDRAFETWVHAGDIADAVDYPYRPPAAGHLHLLVDLAARLLPTTLAQRRRDGLAAPPQQLVAAGAPGRSLHLEVEGSGGGDWYIALDSPAAVGSPECTVAHLALDSDEFCQLAAGHISPEETAAGQTGEREAIREVLFATAALSRL</sequence>
<dbReference type="InterPro" id="IPR041916">
    <property type="entry name" value="Anti_sigma_zinc_sf"/>
</dbReference>
<dbReference type="InterPro" id="IPR034660">
    <property type="entry name" value="DinB/YfiT-like"/>
</dbReference>
<evidence type="ECO:0000256" key="2">
    <source>
        <dbReference type="ARBA" id="ARBA00023163"/>
    </source>
</evidence>
<dbReference type="EMBL" id="FRBK01000010">
    <property type="protein sequence ID" value="SHM32914.1"/>
    <property type="molecule type" value="Genomic_DNA"/>
</dbReference>
<dbReference type="Pfam" id="PF13490">
    <property type="entry name" value="zf-HC2"/>
    <property type="match status" value="1"/>
</dbReference>
<evidence type="ECO:0000259" key="4">
    <source>
        <dbReference type="Pfam" id="PF13490"/>
    </source>
</evidence>
<evidence type="ECO:0000256" key="1">
    <source>
        <dbReference type="ARBA" id="ARBA00023015"/>
    </source>
</evidence>
<accession>A0A9X8MYQ0</accession>
<reference evidence="6" key="1">
    <citation type="submission" date="2016-11" db="EMBL/GenBank/DDBJ databases">
        <authorList>
            <person name="Jaros S."/>
            <person name="Januszkiewicz K."/>
            <person name="Wedrychowicz H."/>
        </authorList>
    </citation>
    <scope>NUCLEOTIDE SEQUENCE [LARGE SCALE GENOMIC DNA]</scope>
    <source>
        <strain evidence="6">CGMCC 4.3555</strain>
    </source>
</reference>
<feature type="compositionally biased region" description="Basic and acidic residues" evidence="3">
    <location>
        <begin position="1"/>
        <end position="21"/>
    </location>
</feature>
<dbReference type="GO" id="GO:0008270">
    <property type="term" value="F:zinc ion binding"/>
    <property type="evidence" value="ECO:0007669"/>
    <property type="project" value="UniProtKB-KW"/>
</dbReference>
<dbReference type="RefSeq" id="WP_073445813.1">
    <property type="nucleotide sequence ID" value="NZ_FRBK01000010.1"/>
</dbReference>
<evidence type="ECO:0000256" key="3">
    <source>
        <dbReference type="SAM" id="MobiDB-lite"/>
    </source>
</evidence>
<feature type="domain" description="Putative zinc-finger" evidence="4">
    <location>
        <begin position="88"/>
        <end position="117"/>
    </location>
</feature>
<evidence type="ECO:0000313" key="6">
    <source>
        <dbReference type="Proteomes" id="UP000184388"/>
    </source>
</evidence>
<feature type="compositionally biased region" description="Pro residues" evidence="3">
    <location>
        <begin position="36"/>
        <end position="57"/>
    </location>
</feature>
<keyword evidence="5" id="KW-0862">Zinc</keyword>
<proteinExistence type="predicted"/>
<name>A0A9X8MYQ0_9ACTN</name>
<comment type="caution">
    <text evidence="5">The sequence shown here is derived from an EMBL/GenBank/DDBJ whole genome shotgun (WGS) entry which is preliminary data.</text>
</comment>
<gene>
    <name evidence="5" type="ORF">SAMN05216268_11072</name>
</gene>